<name>A0A378N5A7_MANHA</name>
<evidence type="ECO:0000259" key="1">
    <source>
        <dbReference type="Pfam" id="PF00425"/>
    </source>
</evidence>
<dbReference type="STRING" id="75985.WC39_03090"/>
<dbReference type="InterPro" id="IPR005801">
    <property type="entry name" value="ADC_synthase"/>
</dbReference>
<protein>
    <submittedName>
        <fullName evidence="2">Para-aminobenzoate synthase component 1</fullName>
        <ecNumber evidence="2">2.6.1.85</ecNumber>
    </submittedName>
</protein>
<reference evidence="2 3" key="1">
    <citation type="submission" date="2018-06" db="EMBL/GenBank/DDBJ databases">
        <authorList>
            <consortium name="Pathogen Informatics"/>
            <person name="Doyle S."/>
        </authorList>
    </citation>
    <scope>NUCLEOTIDE SEQUENCE [LARGE SCALE GENOMIC DNA]</scope>
    <source>
        <strain evidence="2 3">NCTC10638</strain>
    </source>
</reference>
<evidence type="ECO:0000313" key="3">
    <source>
        <dbReference type="Proteomes" id="UP000254802"/>
    </source>
</evidence>
<dbReference type="Gene3D" id="3.60.120.10">
    <property type="entry name" value="Anthranilate synthase"/>
    <property type="match status" value="1"/>
</dbReference>
<keyword evidence="2" id="KW-0032">Aminotransferase</keyword>
<dbReference type="GO" id="GO:0000162">
    <property type="term" value="P:L-tryptophan biosynthetic process"/>
    <property type="evidence" value="ECO:0007669"/>
    <property type="project" value="TreeGrafter"/>
</dbReference>
<feature type="domain" description="Chorismate-utilising enzyme C-terminal" evidence="1">
    <location>
        <begin position="84"/>
        <end position="327"/>
    </location>
</feature>
<dbReference type="InterPro" id="IPR019999">
    <property type="entry name" value="Anth_synth_I-like"/>
</dbReference>
<evidence type="ECO:0000313" key="2">
    <source>
        <dbReference type="EMBL" id="STY64859.1"/>
    </source>
</evidence>
<dbReference type="GO" id="GO:0046820">
    <property type="term" value="F:4-amino-4-deoxychorismate synthase activity"/>
    <property type="evidence" value="ECO:0007669"/>
    <property type="project" value="UniProtKB-EC"/>
</dbReference>
<dbReference type="InterPro" id="IPR015890">
    <property type="entry name" value="Chorismate_C"/>
</dbReference>
<sequence>MIQPISAIVFSMQDFIHQANHYGQAKRPFFFLIDFEQQKPLIFPLEQAHASGLFFEFFCKSNLEKPVEKPTKAFELSANPIPFSEYQTGFELVKKEIQAGNSYLLNLSYPTAIETNYSLAEIFAASKAKYKCYLQGRFVCFSPECFVRIENNRIFSYPMKGTINANEENAEQKLMASEKEFTEHNTIVDLIRNDLALVAKNIEVTKYRYVEKVETHRGAILQTSSEICGELGENWQENIGSILAKLLPAGSISGAPKEKTVSIIQQAELGKRGYYTGIFGYFDGESLESAVAIRYIAQTSNGLVFHSGGGITSQSVLTDEYNELLEKVYVPISAI</sequence>
<proteinExistence type="predicted"/>
<dbReference type="AlphaFoldDB" id="A0A378N5A7"/>
<keyword evidence="2" id="KW-0808">Transferase</keyword>
<dbReference type="Pfam" id="PF00425">
    <property type="entry name" value="Chorismate_bind"/>
    <property type="match status" value="1"/>
</dbReference>
<dbReference type="SUPFAM" id="SSF56322">
    <property type="entry name" value="ADC synthase"/>
    <property type="match status" value="1"/>
</dbReference>
<gene>
    <name evidence="2" type="primary">pabB</name>
    <name evidence="2" type="ORF">NCTC10638_04049</name>
</gene>
<dbReference type="PANTHER" id="PTHR11236">
    <property type="entry name" value="AMINOBENZOATE/ANTHRANILATE SYNTHASE"/>
    <property type="match status" value="1"/>
</dbReference>
<accession>A0A378N5A7</accession>
<dbReference type="EMBL" id="UGPN01000002">
    <property type="protein sequence ID" value="STY64859.1"/>
    <property type="molecule type" value="Genomic_DNA"/>
</dbReference>
<dbReference type="NCBIfam" id="NF005486">
    <property type="entry name" value="PRK07093.1"/>
    <property type="match status" value="1"/>
</dbReference>
<dbReference type="EC" id="2.6.1.85" evidence="2"/>
<organism evidence="2 3">
    <name type="scientific">Mannheimia haemolytica</name>
    <name type="common">Pasteurella haemolytica</name>
    <dbReference type="NCBI Taxonomy" id="75985"/>
    <lineage>
        <taxon>Bacteria</taxon>
        <taxon>Pseudomonadati</taxon>
        <taxon>Pseudomonadota</taxon>
        <taxon>Gammaproteobacteria</taxon>
        <taxon>Pasteurellales</taxon>
        <taxon>Pasteurellaceae</taxon>
        <taxon>Mannheimia</taxon>
    </lineage>
</organism>
<dbReference type="PANTHER" id="PTHR11236:SF50">
    <property type="entry name" value="AMINODEOXYCHORISMATE SYNTHASE COMPONENT 1"/>
    <property type="match status" value="1"/>
</dbReference>
<dbReference type="Proteomes" id="UP000254802">
    <property type="component" value="Unassembled WGS sequence"/>
</dbReference>
<dbReference type="PRINTS" id="PR00095">
    <property type="entry name" value="ANTSNTHASEI"/>
</dbReference>